<reference evidence="1 2" key="1">
    <citation type="submission" date="2021-05" db="EMBL/GenBank/DDBJ databases">
        <title>Comparative genomic studies on the polysaccharide-degrading batcterial strains of the Flammeovirga genus.</title>
        <authorList>
            <person name="Zewei F."/>
            <person name="Zheng Z."/>
            <person name="Yu L."/>
            <person name="Ruyue G."/>
            <person name="Yanhong M."/>
            <person name="Yuanyuan C."/>
            <person name="Jingyan G."/>
            <person name="Wenjun H."/>
        </authorList>
    </citation>
    <scope>NUCLEOTIDE SEQUENCE [LARGE SCALE GENOMIC DNA]</scope>
    <source>
        <strain evidence="1 2">NBRC:100898</strain>
    </source>
</reference>
<accession>A0AAX1MZ11</accession>
<evidence type="ECO:0000313" key="2">
    <source>
        <dbReference type="Proteomes" id="UP000678679"/>
    </source>
</evidence>
<sequence length="303" mass="35845">MTNTKKHLHRILDIIRLLNTNGITLNEYKEKFAKSRNQFLNDRRLIEDIFFPLVTIYEKKEGKFNRYLFTRNEVATPLFNSIDKQLINEQITKIKDIDFSAYKRIYKNLDFLINNSILLPDEGYSILEKIEYAIKNNLRIHLYNYSSTHRSKVDDFILEPIEFTPGRKMLYALDVDSKRCKTFKISRIDSIEVSNDSFSKKGLHIKKFHDLFGFSCIEEEKKHVSFSMNKIAFLLLCEEFPYAKNKITQNTEGEYKFEDNVANYKGVGRFVLGMIDLITDIRPIEFQDYLKNVVKESLFFDAQ</sequence>
<dbReference type="Proteomes" id="UP000678679">
    <property type="component" value="Chromosome 1"/>
</dbReference>
<proteinExistence type="predicted"/>
<dbReference type="EMBL" id="CP076132">
    <property type="protein sequence ID" value="QWG00519.1"/>
    <property type="molecule type" value="Genomic_DNA"/>
</dbReference>
<dbReference type="PROSITE" id="PS52050">
    <property type="entry name" value="WYL"/>
    <property type="match status" value="1"/>
</dbReference>
<gene>
    <name evidence="1" type="ORF">KMW28_12735</name>
</gene>
<organism evidence="1 2">
    <name type="scientific">Flammeovirga yaeyamensis</name>
    <dbReference type="NCBI Taxonomy" id="367791"/>
    <lineage>
        <taxon>Bacteria</taxon>
        <taxon>Pseudomonadati</taxon>
        <taxon>Bacteroidota</taxon>
        <taxon>Cytophagia</taxon>
        <taxon>Cytophagales</taxon>
        <taxon>Flammeovirgaceae</taxon>
        <taxon>Flammeovirga</taxon>
    </lineage>
</organism>
<evidence type="ECO:0000313" key="1">
    <source>
        <dbReference type="EMBL" id="QWG00519.1"/>
    </source>
</evidence>
<dbReference type="AlphaFoldDB" id="A0AAX1MZ11"/>
<protein>
    <submittedName>
        <fullName evidence="1">WYL domain-containing protein</fullName>
    </submittedName>
</protein>
<dbReference type="KEGG" id="fya:KMW28_12735"/>
<name>A0AAX1MZ11_9BACT</name>
<keyword evidence="2" id="KW-1185">Reference proteome</keyword>
<dbReference type="RefSeq" id="WP_169663086.1">
    <property type="nucleotide sequence ID" value="NZ_CP076132.1"/>
</dbReference>